<dbReference type="Proteomes" id="UP001530400">
    <property type="component" value="Unassembled WGS sequence"/>
</dbReference>
<evidence type="ECO:0000256" key="2">
    <source>
        <dbReference type="ARBA" id="ARBA00006997"/>
    </source>
</evidence>
<keyword evidence="4" id="KW-0028">Amino-acid biosynthesis</keyword>
<dbReference type="PROSITE" id="PS01128">
    <property type="entry name" value="SHIKIMATE_KINASE"/>
    <property type="match status" value="1"/>
</dbReference>
<evidence type="ECO:0000313" key="14">
    <source>
        <dbReference type="Proteomes" id="UP001530400"/>
    </source>
</evidence>
<evidence type="ECO:0000256" key="3">
    <source>
        <dbReference type="ARBA" id="ARBA00012154"/>
    </source>
</evidence>
<keyword evidence="8" id="KW-0067">ATP-binding</keyword>
<feature type="signal peptide" evidence="12">
    <location>
        <begin position="1"/>
        <end position="22"/>
    </location>
</feature>
<feature type="compositionally biased region" description="Low complexity" evidence="11">
    <location>
        <begin position="73"/>
        <end position="86"/>
    </location>
</feature>
<comment type="caution">
    <text evidence="13">The sequence shown here is derived from an EMBL/GenBank/DDBJ whole genome shotgun (WGS) entry which is preliminary data.</text>
</comment>
<keyword evidence="5" id="KW-0808">Transferase</keyword>
<dbReference type="GO" id="GO:0004765">
    <property type="term" value="F:shikimate kinase activity"/>
    <property type="evidence" value="ECO:0007669"/>
    <property type="project" value="UniProtKB-EC"/>
</dbReference>
<comment type="pathway">
    <text evidence="1">Metabolic intermediate biosynthesis; chorismate biosynthesis; chorismate from D-erythrose 4-phosphate and phosphoenolpyruvate: step 5/7.</text>
</comment>
<keyword evidence="7" id="KW-0418">Kinase</keyword>
<feature type="chain" id="PRO_5044834308" description="shikimate kinase" evidence="12">
    <location>
        <begin position="23"/>
        <end position="294"/>
    </location>
</feature>
<accession>A0ABD3PKB7</accession>
<feature type="region of interest" description="Disordered" evidence="11">
    <location>
        <begin position="57"/>
        <end position="86"/>
    </location>
</feature>
<evidence type="ECO:0000256" key="7">
    <source>
        <dbReference type="ARBA" id="ARBA00022777"/>
    </source>
</evidence>
<dbReference type="Gene3D" id="3.40.50.300">
    <property type="entry name" value="P-loop containing nucleotide triphosphate hydrolases"/>
    <property type="match status" value="1"/>
</dbReference>
<dbReference type="GO" id="GO:0008652">
    <property type="term" value="P:amino acid biosynthetic process"/>
    <property type="evidence" value="ECO:0007669"/>
    <property type="project" value="UniProtKB-KW"/>
</dbReference>
<evidence type="ECO:0000256" key="6">
    <source>
        <dbReference type="ARBA" id="ARBA00022741"/>
    </source>
</evidence>
<dbReference type="EMBL" id="JALLPJ020000557">
    <property type="protein sequence ID" value="KAL3788620.1"/>
    <property type="molecule type" value="Genomic_DNA"/>
</dbReference>
<dbReference type="PRINTS" id="PR01100">
    <property type="entry name" value="SHIKIMTKNASE"/>
</dbReference>
<organism evidence="13 14">
    <name type="scientific">Cyclotella atomus</name>
    <dbReference type="NCBI Taxonomy" id="382360"/>
    <lineage>
        <taxon>Eukaryota</taxon>
        <taxon>Sar</taxon>
        <taxon>Stramenopiles</taxon>
        <taxon>Ochrophyta</taxon>
        <taxon>Bacillariophyta</taxon>
        <taxon>Coscinodiscophyceae</taxon>
        <taxon>Thalassiosirophycidae</taxon>
        <taxon>Stephanodiscales</taxon>
        <taxon>Stephanodiscaceae</taxon>
        <taxon>Cyclotella</taxon>
    </lineage>
</organism>
<evidence type="ECO:0000256" key="5">
    <source>
        <dbReference type="ARBA" id="ARBA00022679"/>
    </source>
</evidence>
<dbReference type="PANTHER" id="PTHR21087">
    <property type="entry name" value="SHIKIMATE KINASE"/>
    <property type="match status" value="1"/>
</dbReference>
<reference evidence="13 14" key="1">
    <citation type="submission" date="2024-10" db="EMBL/GenBank/DDBJ databases">
        <title>Updated reference genomes for cyclostephanoid diatoms.</title>
        <authorList>
            <person name="Roberts W.R."/>
            <person name="Alverson A.J."/>
        </authorList>
    </citation>
    <scope>NUCLEOTIDE SEQUENCE [LARGE SCALE GENOMIC DNA]</scope>
    <source>
        <strain evidence="13 14">AJA010-31</strain>
    </source>
</reference>
<evidence type="ECO:0000256" key="4">
    <source>
        <dbReference type="ARBA" id="ARBA00022605"/>
    </source>
</evidence>
<evidence type="ECO:0000256" key="11">
    <source>
        <dbReference type="SAM" id="MobiDB-lite"/>
    </source>
</evidence>
<sequence length="294" mass="32326">MNSPSPLQLLLALIALAIPSSSFAPIRSRHALVAHHQQHQSTLTTLQAGGFEWEDPTSEYADPGIENPYKNPSLKSSSENSDDSSSGDLKIDAARLLSPRLKGCNIYLIGLMGSGKSAIGDTLARRMATYNFLDMDSILERAAGMSIPSIFETEGEEAFRHAEATVLDSVHAHIRCVISTGGGVVLRNQNWSKLQTGIVVYLKCSPEVIIQRIEGTDRPLLQTSNPLETLKNIYEERREKYEQADVTVEIGKEMDVSKACEEVVKAVHEFIDENPPAYKTAKMKAQADGLDWVN</sequence>
<dbReference type="AlphaFoldDB" id="A0ABD3PKB7"/>
<protein>
    <recommendedName>
        <fullName evidence="3">shikimate kinase</fullName>
        <ecNumber evidence="3">2.7.1.71</ecNumber>
    </recommendedName>
</protein>
<evidence type="ECO:0000256" key="8">
    <source>
        <dbReference type="ARBA" id="ARBA00022840"/>
    </source>
</evidence>
<evidence type="ECO:0000256" key="1">
    <source>
        <dbReference type="ARBA" id="ARBA00004842"/>
    </source>
</evidence>
<dbReference type="PANTHER" id="PTHR21087:SF16">
    <property type="entry name" value="SHIKIMATE KINASE 1, CHLOROPLASTIC"/>
    <property type="match status" value="1"/>
</dbReference>
<dbReference type="HAMAP" id="MF_00109">
    <property type="entry name" value="Shikimate_kinase"/>
    <property type="match status" value="1"/>
</dbReference>
<dbReference type="SUPFAM" id="SSF52540">
    <property type="entry name" value="P-loop containing nucleoside triphosphate hydrolases"/>
    <property type="match status" value="1"/>
</dbReference>
<evidence type="ECO:0000313" key="13">
    <source>
        <dbReference type="EMBL" id="KAL3788620.1"/>
    </source>
</evidence>
<name>A0ABD3PKB7_9STRA</name>
<keyword evidence="9" id="KW-0057">Aromatic amino acid biosynthesis</keyword>
<dbReference type="GO" id="GO:0009073">
    <property type="term" value="P:aromatic amino acid family biosynthetic process"/>
    <property type="evidence" value="ECO:0007669"/>
    <property type="project" value="UniProtKB-KW"/>
</dbReference>
<dbReference type="InterPro" id="IPR023000">
    <property type="entry name" value="Shikimate_kinase_CS"/>
</dbReference>
<dbReference type="InterPro" id="IPR031322">
    <property type="entry name" value="Shikimate/glucono_kinase"/>
</dbReference>
<evidence type="ECO:0000256" key="9">
    <source>
        <dbReference type="ARBA" id="ARBA00023141"/>
    </source>
</evidence>
<keyword evidence="6" id="KW-0547">Nucleotide-binding</keyword>
<dbReference type="GO" id="GO:0005524">
    <property type="term" value="F:ATP binding"/>
    <property type="evidence" value="ECO:0007669"/>
    <property type="project" value="UniProtKB-KW"/>
</dbReference>
<gene>
    <name evidence="13" type="ORF">ACHAWO_011836</name>
</gene>
<dbReference type="Pfam" id="PF01202">
    <property type="entry name" value="SKI"/>
    <property type="match status" value="1"/>
</dbReference>
<proteinExistence type="inferred from homology"/>
<comment type="catalytic activity">
    <reaction evidence="10">
        <text>shikimate + ATP = 3-phosphoshikimate + ADP + H(+)</text>
        <dbReference type="Rhea" id="RHEA:13121"/>
        <dbReference type="ChEBI" id="CHEBI:15378"/>
        <dbReference type="ChEBI" id="CHEBI:30616"/>
        <dbReference type="ChEBI" id="CHEBI:36208"/>
        <dbReference type="ChEBI" id="CHEBI:145989"/>
        <dbReference type="ChEBI" id="CHEBI:456216"/>
        <dbReference type="EC" id="2.7.1.71"/>
    </reaction>
</comment>
<evidence type="ECO:0000256" key="12">
    <source>
        <dbReference type="SAM" id="SignalP"/>
    </source>
</evidence>
<dbReference type="CDD" id="cd00464">
    <property type="entry name" value="SK"/>
    <property type="match status" value="1"/>
</dbReference>
<dbReference type="EC" id="2.7.1.71" evidence="3"/>
<dbReference type="InterPro" id="IPR027417">
    <property type="entry name" value="P-loop_NTPase"/>
</dbReference>
<dbReference type="InterPro" id="IPR000623">
    <property type="entry name" value="Shikimate_kinase/TSH1"/>
</dbReference>
<evidence type="ECO:0000256" key="10">
    <source>
        <dbReference type="ARBA" id="ARBA00048567"/>
    </source>
</evidence>
<comment type="similarity">
    <text evidence="2">Belongs to the shikimate kinase family.</text>
</comment>
<keyword evidence="14" id="KW-1185">Reference proteome</keyword>
<keyword evidence="12" id="KW-0732">Signal</keyword>